<gene>
    <name evidence="1" type="ORF">B0H67DRAFT_207848</name>
</gene>
<name>A0AA40E1M1_9PEZI</name>
<reference evidence="1" key="1">
    <citation type="submission" date="2023-06" db="EMBL/GenBank/DDBJ databases">
        <title>Genome-scale phylogeny and comparative genomics of the fungal order Sordariales.</title>
        <authorList>
            <consortium name="Lawrence Berkeley National Laboratory"/>
            <person name="Hensen N."/>
            <person name="Bonometti L."/>
            <person name="Westerberg I."/>
            <person name="Brannstrom I.O."/>
            <person name="Guillou S."/>
            <person name="Cros-Aarteil S."/>
            <person name="Calhoun S."/>
            <person name="Haridas S."/>
            <person name="Kuo A."/>
            <person name="Mondo S."/>
            <person name="Pangilinan J."/>
            <person name="Riley R."/>
            <person name="Labutti K."/>
            <person name="Andreopoulos B."/>
            <person name="Lipzen A."/>
            <person name="Chen C."/>
            <person name="Yanf M."/>
            <person name="Daum C."/>
            <person name="Ng V."/>
            <person name="Clum A."/>
            <person name="Steindorff A."/>
            <person name="Ohm R."/>
            <person name="Martin F."/>
            <person name="Silar P."/>
            <person name="Natvig D."/>
            <person name="Lalanne C."/>
            <person name="Gautier V."/>
            <person name="Ament-Velasquez S.L."/>
            <person name="Kruys A."/>
            <person name="Hutchinson M.I."/>
            <person name="Powell A.J."/>
            <person name="Barry K."/>
            <person name="Miller A.N."/>
            <person name="Grigoriev I.V."/>
            <person name="Debuchy R."/>
            <person name="Gladieux P."/>
            <person name="Thoren M.H."/>
            <person name="Johannesson H."/>
        </authorList>
    </citation>
    <scope>NUCLEOTIDE SEQUENCE</scope>
    <source>
        <strain evidence="1">SMH4607-1</strain>
    </source>
</reference>
<evidence type="ECO:0000313" key="2">
    <source>
        <dbReference type="Proteomes" id="UP001172102"/>
    </source>
</evidence>
<organism evidence="1 2">
    <name type="scientific">Lasiosphaeris hirsuta</name>
    <dbReference type="NCBI Taxonomy" id="260670"/>
    <lineage>
        <taxon>Eukaryota</taxon>
        <taxon>Fungi</taxon>
        <taxon>Dikarya</taxon>
        <taxon>Ascomycota</taxon>
        <taxon>Pezizomycotina</taxon>
        <taxon>Sordariomycetes</taxon>
        <taxon>Sordariomycetidae</taxon>
        <taxon>Sordariales</taxon>
        <taxon>Lasiosphaeriaceae</taxon>
        <taxon>Lasiosphaeris</taxon>
    </lineage>
</organism>
<evidence type="ECO:0000313" key="1">
    <source>
        <dbReference type="EMBL" id="KAK0720906.1"/>
    </source>
</evidence>
<dbReference type="AlphaFoldDB" id="A0AA40E1M1"/>
<comment type="caution">
    <text evidence="1">The sequence shown here is derived from an EMBL/GenBank/DDBJ whole genome shotgun (WGS) entry which is preliminary data.</text>
</comment>
<protein>
    <submittedName>
        <fullName evidence="1">Uncharacterized protein</fullName>
    </submittedName>
</protein>
<keyword evidence="2" id="KW-1185">Reference proteome</keyword>
<sequence>MSGQGIKMSHELYEWVHFVRLAAFHYLNLSAWRSGRALGSVWCLSVSEEPGYGFRTFTWGEITSFLCMYLMLSYSKDWRETCGSSLSLFHSARFI</sequence>
<proteinExistence type="predicted"/>
<dbReference type="Proteomes" id="UP001172102">
    <property type="component" value="Unassembled WGS sequence"/>
</dbReference>
<dbReference type="EMBL" id="JAUKUA010000003">
    <property type="protein sequence ID" value="KAK0720906.1"/>
    <property type="molecule type" value="Genomic_DNA"/>
</dbReference>
<accession>A0AA40E1M1</accession>